<feature type="domain" description="C2H2-type" evidence="7">
    <location>
        <begin position="214"/>
        <end position="243"/>
    </location>
</feature>
<comment type="caution">
    <text evidence="8">The sequence shown here is derived from an EMBL/GenBank/DDBJ whole genome shotgun (WGS) entry which is preliminary data.</text>
</comment>
<feature type="domain" description="C2H2-type" evidence="7">
    <location>
        <begin position="244"/>
        <end position="273"/>
    </location>
</feature>
<keyword evidence="5" id="KW-0479">Metal-binding</keyword>
<feature type="compositionally biased region" description="Low complexity" evidence="6">
    <location>
        <begin position="580"/>
        <end position="594"/>
    </location>
</feature>
<dbReference type="SMART" id="SM00355">
    <property type="entry name" value="ZnF_C2H2"/>
    <property type="match status" value="4"/>
</dbReference>
<evidence type="ECO:0000256" key="4">
    <source>
        <dbReference type="ARBA" id="ARBA00023242"/>
    </source>
</evidence>
<feature type="compositionally biased region" description="Basic residues" evidence="6">
    <location>
        <begin position="270"/>
        <end position="279"/>
    </location>
</feature>
<evidence type="ECO:0000259" key="7">
    <source>
        <dbReference type="PROSITE" id="PS50157"/>
    </source>
</evidence>
<feature type="region of interest" description="Disordered" evidence="6">
    <location>
        <begin position="550"/>
        <end position="601"/>
    </location>
</feature>
<keyword evidence="4" id="KW-0539">Nucleus</keyword>
<feature type="compositionally biased region" description="Low complexity" evidence="6">
    <location>
        <begin position="8"/>
        <end position="17"/>
    </location>
</feature>
<feature type="region of interest" description="Disordered" evidence="6">
    <location>
        <begin position="147"/>
        <end position="213"/>
    </location>
</feature>
<organism evidence="8 9">
    <name type="scientific">Phycomyces blakesleeanus</name>
    <dbReference type="NCBI Taxonomy" id="4837"/>
    <lineage>
        <taxon>Eukaryota</taxon>
        <taxon>Fungi</taxon>
        <taxon>Fungi incertae sedis</taxon>
        <taxon>Mucoromycota</taxon>
        <taxon>Mucoromycotina</taxon>
        <taxon>Mucoromycetes</taxon>
        <taxon>Mucorales</taxon>
        <taxon>Phycomycetaceae</taxon>
        <taxon>Phycomyces</taxon>
    </lineage>
</organism>
<keyword evidence="9" id="KW-1185">Reference proteome</keyword>
<feature type="region of interest" description="Disordered" evidence="6">
    <location>
        <begin position="270"/>
        <end position="315"/>
    </location>
</feature>
<dbReference type="Proteomes" id="UP001448207">
    <property type="component" value="Unassembled WGS sequence"/>
</dbReference>
<dbReference type="PROSITE" id="PS50157">
    <property type="entry name" value="ZINC_FINGER_C2H2_2"/>
    <property type="match status" value="4"/>
</dbReference>
<dbReference type="Gene3D" id="3.30.160.60">
    <property type="entry name" value="Classic Zinc Finger"/>
    <property type="match status" value="4"/>
</dbReference>
<keyword evidence="2" id="KW-0805">Transcription regulation</keyword>
<evidence type="ECO:0000256" key="3">
    <source>
        <dbReference type="ARBA" id="ARBA00023163"/>
    </source>
</evidence>
<dbReference type="EMBL" id="JBCLYO010000010">
    <property type="protein sequence ID" value="KAL0085332.1"/>
    <property type="molecule type" value="Genomic_DNA"/>
</dbReference>
<gene>
    <name evidence="8" type="ORF">J3Q64DRAFT_1678198</name>
</gene>
<feature type="compositionally biased region" description="Low complexity" evidence="6">
    <location>
        <begin position="280"/>
        <end position="311"/>
    </location>
</feature>
<evidence type="ECO:0000256" key="1">
    <source>
        <dbReference type="ARBA" id="ARBA00004123"/>
    </source>
</evidence>
<comment type="subcellular location">
    <subcellularLocation>
        <location evidence="1">Nucleus</location>
    </subcellularLocation>
</comment>
<evidence type="ECO:0000256" key="6">
    <source>
        <dbReference type="SAM" id="MobiDB-lite"/>
    </source>
</evidence>
<evidence type="ECO:0000313" key="8">
    <source>
        <dbReference type="EMBL" id="KAL0085332.1"/>
    </source>
</evidence>
<feature type="compositionally biased region" description="Low complexity" evidence="6">
    <location>
        <begin position="147"/>
        <end position="206"/>
    </location>
</feature>
<reference evidence="8 9" key="1">
    <citation type="submission" date="2024-04" db="EMBL/GenBank/DDBJ databases">
        <title>Symmetric and asymmetric DNA N6-adenine methylation regulates different biological responses in Mucorales.</title>
        <authorList>
            <consortium name="Lawrence Berkeley National Laboratory"/>
            <person name="Lax C."/>
            <person name="Mondo S.J."/>
            <person name="Osorio-Concepcion M."/>
            <person name="Muszewska A."/>
            <person name="Corrochano-Luque M."/>
            <person name="Gutierrez G."/>
            <person name="Riley R."/>
            <person name="Lipzen A."/>
            <person name="Guo J."/>
            <person name="Hundley H."/>
            <person name="Amirebrahimi M."/>
            <person name="Ng V."/>
            <person name="Lorenzo-Gutierrez D."/>
            <person name="Binder U."/>
            <person name="Yang J."/>
            <person name="Song Y."/>
            <person name="Canovas D."/>
            <person name="Navarro E."/>
            <person name="Freitag M."/>
            <person name="Gabaldon T."/>
            <person name="Grigoriev I.V."/>
            <person name="Corrochano L.M."/>
            <person name="Nicolas F.E."/>
            <person name="Garre V."/>
        </authorList>
    </citation>
    <scope>NUCLEOTIDE SEQUENCE [LARGE SCALE GENOMIC DNA]</scope>
    <source>
        <strain evidence="8 9">L51</strain>
    </source>
</reference>
<keyword evidence="3" id="KW-0804">Transcription</keyword>
<protein>
    <recommendedName>
        <fullName evidence="7">C2H2-type domain-containing protein</fullName>
    </recommendedName>
</protein>
<dbReference type="PANTHER" id="PTHR47427:SF1">
    <property type="entry name" value="PROTEIN STE12"/>
    <property type="match status" value="1"/>
</dbReference>
<name>A0ABR3AYU0_PHYBL</name>
<dbReference type="InterPro" id="IPR052127">
    <property type="entry name" value="STE12_transcription_factor"/>
</dbReference>
<accession>A0ABR3AYU0</accession>
<proteinExistence type="predicted"/>
<dbReference type="PROSITE" id="PS00028">
    <property type="entry name" value="ZINC_FINGER_C2H2_1"/>
    <property type="match status" value="4"/>
</dbReference>
<feature type="domain" description="C2H2-type" evidence="7">
    <location>
        <begin position="537"/>
        <end position="564"/>
    </location>
</feature>
<dbReference type="PANTHER" id="PTHR47427">
    <property type="entry name" value="PROTEIN STE12"/>
    <property type="match status" value="1"/>
</dbReference>
<feature type="region of interest" description="Disordered" evidence="6">
    <location>
        <begin position="1"/>
        <end position="35"/>
    </location>
</feature>
<sequence length="619" mass="68944">MDSLSTYETATAPTTPEKLPSITMLPQLELKTPPPSTPITEKVEDVHYQPQESASYLPPPTSAAHIYTSYSQAMIQNGLYNQNMSPPLTPAVSPPSILLDSLHFKRKFSVDVGPFSFGSISQSINERQDQYRRSSCSAMSVDQCSYDSSYSSSNPNTPANNASNANNNNNPNPSSNDTDPSSNDTTANTTDAQQQQHQQQQHHSSQGPTTQHKHGCSQAYCGWSFKRYEHLKRHMFVHTGERPHMCPYQGCGKSFSRSDNFNAHFRTHTKKNALQKRRSSQGNNNNNNNTTRSKNNSISNGSSDDSGSSTSPLMTVSSQMYDPERAHNGYFTKQNAFDMINYQTMYDHRQAYPEAHAHAHAQTQQTSQQQQQQQNYMRSLTNHYRPGLQTPISPSAAPSLLNHEVGGTPFFGDSGCNNNGGITNGNMTFVASSSGGNSGSIQSPFGYAMSSMSPTSMLSSSSSPMNNTPINNNATSSSSLSLSSAFSTSSSSSATSNSLNIYPPFSHVCPVPQCQRQFKRLEHLKRHMRIHTHERPFACSLCTKAFSRSDNLSQHMKTHQRVEDRRRRQHHHHHTHHHQQQQQQQHQHQQQQQHSNGPFAKLHNTMSAMNWHTHSSNGC</sequence>
<keyword evidence="5" id="KW-0863">Zinc-finger</keyword>
<feature type="domain" description="C2H2-type" evidence="7">
    <location>
        <begin position="507"/>
        <end position="536"/>
    </location>
</feature>
<feature type="compositionally biased region" description="Basic residues" evidence="6">
    <location>
        <begin position="567"/>
        <end position="579"/>
    </location>
</feature>
<dbReference type="SUPFAM" id="SSF57667">
    <property type="entry name" value="beta-beta-alpha zinc fingers"/>
    <property type="match status" value="2"/>
</dbReference>
<dbReference type="InterPro" id="IPR036236">
    <property type="entry name" value="Znf_C2H2_sf"/>
</dbReference>
<evidence type="ECO:0000256" key="2">
    <source>
        <dbReference type="ARBA" id="ARBA00023015"/>
    </source>
</evidence>
<keyword evidence="5" id="KW-0862">Zinc</keyword>
<feature type="region of interest" description="Disordered" evidence="6">
    <location>
        <begin position="355"/>
        <end position="376"/>
    </location>
</feature>
<feature type="region of interest" description="Disordered" evidence="6">
    <location>
        <begin position="452"/>
        <end position="489"/>
    </location>
</feature>
<dbReference type="InterPro" id="IPR013087">
    <property type="entry name" value="Znf_C2H2_type"/>
</dbReference>
<feature type="compositionally biased region" description="Low complexity" evidence="6">
    <location>
        <begin position="360"/>
        <end position="374"/>
    </location>
</feature>
<evidence type="ECO:0000313" key="9">
    <source>
        <dbReference type="Proteomes" id="UP001448207"/>
    </source>
</evidence>
<evidence type="ECO:0000256" key="5">
    <source>
        <dbReference type="PROSITE-ProRule" id="PRU00042"/>
    </source>
</evidence>
<dbReference type="Pfam" id="PF00096">
    <property type="entry name" value="zf-C2H2"/>
    <property type="match status" value="4"/>
</dbReference>